<keyword evidence="3" id="KW-0805">Transcription regulation</keyword>
<evidence type="ECO:0000256" key="5">
    <source>
        <dbReference type="ARBA" id="ARBA00023242"/>
    </source>
</evidence>
<dbReference type="InterPro" id="IPR013087">
    <property type="entry name" value="Znf_C2H2_type"/>
</dbReference>
<accession>A0A2T7P8E2</accession>
<gene>
    <name evidence="9" type="ORF">C0Q70_08939</name>
</gene>
<feature type="region of interest" description="Disordered" evidence="7">
    <location>
        <begin position="1"/>
        <end position="41"/>
    </location>
</feature>
<reference evidence="9 10" key="1">
    <citation type="submission" date="2018-04" db="EMBL/GenBank/DDBJ databases">
        <title>The genome of golden apple snail Pomacea canaliculata provides insight into stress tolerance and invasive adaptation.</title>
        <authorList>
            <person name="Liu C."/>
            <person name="Liu B."/>
            <person name="Ren Y."/>
            <person name="Zhang Y."/>
            <person name="Wang H."/>
            <person name="Li S."/>
            <person name="Jiang F."/>
            <person name="Yin L."/>
            <person name="Zhang G."/>
            <person name="Qian W."/>
            <person name="Fan W."/>
        </authorList>
    </citation>
    <scope>NUCLEOTIDE SEQUENCE [LARGE SCALE GENOMIC DNA]</scope>
    <source>
        <strain evidence="9">SZHN2017</strain>
        <tissue evidence="9">Muscle</tissue>
    </source>
</reference>
<evidence type="ECO:0000256" key="2">
    <source>
        <dbReference type="ARBA" id="ARBA00022833"/>
    </source>
</evidence>
<dbReference type="OrthoDB" id="10004641at2759"/>
<dbReference type="PROSITE" id="PS50157">
    <property type="entry name" value="ZINC_FINGER_C2H2_2"/>
    <property type="match status" value="2"/>
</dbReference>
<keyword evidence="6" id="KW-0863">Zinc-finger</keyword>
<evidence type="ECO:0000256" key="4">
    <source>
        <dbReference type="ARBA" id="ARBA00023163"/>
    </source>
</evidence>
<keyword evidence="4" id="KW-0804">Transcription</keyword>
<evidence type="ECO:0000313" key="10">
    <source>
        <dbReference type="Proteomes" id="UP000245119"/>
    </source>
</evidence>
<keyword evidence="1" id="KW-0479">Metal-binding</keyword>
<feature type="domain" description="C2H2-type" evidence="8">
    <location>
        <begin position="77"/>
        <end position="101"/>
    </location>
</feature>
<protein>
    <recommendedName>
        <fullName evidence="8">C2H2-type domain-containing protein</fullName>
    </recommendedName>
</protein>
<dbReference type="SUPFAM" id="SSF57667">
    <property type="entry name" value="beta-beta-alpha zinc fingers"/>
    <property type="match status" value="1"/>
</dbReference>
<evidence type="ECO:0000256" key="1">
    <source>
        <dbReference type="ARBA" id="ARBA00022723"/>
    </source>
</evidence>
<dbReference type="SMART" id="SM00355">
    <property type="entry name" value="ZnF_C2H2"/>
    <property type="match status" value="2"/>
</dbReference>
<dbReference type="AlphaFoldDB" id="A0A2T7P8E2"/>
<keyword evidence="10" id="KW-1185">Reference proteome</keyword>
<dbReference type="InterPro" id="IPR036236">
    <property type="entry name" value="Znf_C2H2_sf"/>
</dbReference>
<dbReference type="Pfam" id="PF00096">
    <property type="entry name" value="zf-C2H2"/>
    <property type="match status" value="2"/>
</dbReference>
<proteinExistence type="predicted"/>
<evidence type="ECO:0000259" key="8">
    <source>
        <dbReference type="PROSITE" id="PS50157"/>
    </source>
</evidence>
<evidence type="ECO:0000256" key="7">
    <source>
        <dbReference type="SAM" id="MobiDB-lite"/>
    </source>
</evidence>
<dbReference type="Gene3D" id="3.30.160.60">
    <property type="entry name" value="Classic Zinc Finger"/>
    <property type="match status" value="1"/>
</dbReference>
<evidence type="ECO:0000256" key="3">
    <source>
        <dbReference type="ARBA" id="ARBA00023015"/>
    </source>
</evidence>
<evidence type="ECO:0000256" key="6">
    <source>
        <dbReference type="PROSITE-ProRule" id="PRU00042"/>
    </source>
</evidence>
<dbReference type="PANTHER" id="PTHR47660">
    <property type="entry name" value="TRANSCRIPTION FACTOR WITH C2H2 AND ZN(2)-CYS(6) DNA BINDING DOMAIN (EUROFUNG)-RELATED-RELATED"/>
    <property type="match status" value="1"/>
</dbReference>
<name>A0A2T7P8E2_POMCA</name>
<dbReference type="GO" id="GO:0008270">
    <property type="term" value="F:zinc ion binding"/>
    <property type="evidence" value="ECO:0007669"/>
    <property type="project" value="UniProtKB-KW"/>
</dbReference>
<keyword evidence="5" id="KW-0539">Nucleus</keyword>
<comment type="caution">
    <text evidence="9">The sequence shown here is derived from an EMBL/GenBank/DDBJ whole genome shotgun (WGS) entry which is preliminary data.</text>
</comment>
<dbReference type="Proteomes" id="UP000245119">
    <property type="component" value="Linkage Group LG5"/>
</dbReference>
<organism evidence="9 10">
    <name type="scientific">Pomacea canaliculata</name>
    <name type="common">Golden apple snail</name>
    <dbReference type="NCBI Taxonomy" id="400727"/>
    <lineage>
        <taxon>Eukaryota</taxon>
        <taxon>Metazoa</taxon>
        <taxon>Spiralia</taxon>
        <taxon>Lophotrochozoa</taxon>
        <taxon>Mollusca</taxon>
        <taxon>Gastropoda</taxon>
        <taxon>Caenogastropoda</taxon>
        <taxon>Architaenioglossa</taxon>
        <taxon>Ampullarioidea</taxon>
        <taxon>Ampullariidae</taxon>
        <taxon>Pomacea</taxon>
    </lineage>
</organism>
<feature type="domain" description="C2H2-type" evidence="8">
    <location>
        <begin position="49"/>
        <end position="69"/>
    </location>
</feature>
<sequence>MSGLLEGSWKSPSATDPLGQWFAPESAPADPLQLSPMSYRRPRRCSAGNQCRNCGKTYRQSQHMLRHRRQCEGTFQLQCGTCGKGFSRRDLYNQHLRIHRR</sequence>
<dbReference type="PROSITE" id="PS00028">
    <property type="entry name" value="ZINC_FINGER_C2H2_1"/>
    <property type="match status" value="1"/>
</dbReference>
<keyword evidence="2" id="KW-0862">Zinc</keyword>
<evidence type="ECO:0000313" key="9">
    <source>
        <dbReference type="EMBL" id="PVD29684.1"/>
    </source>
</evidence>
<dbReference type="EMBL" id="PZQS01000005">
    <property type="protein sequence ID" value="PVD29684.1"/>
    <property type="molecule type" value="Genomic_DNA"/>
</dbReference>